<evidence type="ECO:0000313" key="3">
    <source>
        <dbReference type="Proteomes" id="UP000471190"/>
    </source>
</evidence>
<organism evidence="2 3">
    <name type="scientific">Rhizobium tropici</name>
    <dbReference type="NCBI Taxonomy" id="398"/>
    <lineage>
        <taxon>Bacteria</taxon>
        <taxon>Pseudomonadati</taxon>
        <taxon>Pseudomonadota</taxon>
        <taxon>Alphaproteobacteria</taxon>
        <taxon>Hyphomicrobiales</taxon>
        <taxon>Rhizobiaceae</taxon>
        <taxon>Rhizobium/Agrobacterium group</taxon>
        <taxon>Rhizobium</taxon>
    </lineage>
</organism>
<evidence type="ECO:0000313" key="4">
    <source>
        <dbReference type="Proteomes" id="UP000526625"/>
    </source>
</evidence>
<evidence type="ECO:0000313" key="1">
    <source>
        <dbReference type="EMBL" id="MBB6495434.1"/>
    </source>
</evidence>
<reference evidence="1 4" key="2">
    <citation type="submission" date="2020-08" db="EMBL/GenBank/DDBJ databases">
        <title>Genomic Encyclopedia of Type Strains, Phase IV (KMG-V): Genome sequencing to study the core and pangenomes of soil and plant-associated prokaryotes.</title>
        <authorList>
            <person name="Whitman W."/>
        </authorList>
    </citation>
    <scope>NUCLEOTIDE SEQUENCE [LARGE SCALE GENOMIC DNA]</scope>
    <source>
        <strain evidence="1 4">SEMIA 4059</strain>
    </source>
</reference>
<name>A0A6P1CBN2_RHITR</name>
<dbReference type="EMBL" id="JAADZA010000045">
    <property type="protein sequence ID" value="NEV14520.1"/>
    <property type="molecule type" value="Genomic_DNA"/>
</dbReference>
<proteinExistence type="predicted"/>
<gene>
    <name evidence="1" type="ORF">GGD45_005899</name>
    <name evidence="2" type="ORF">GXW80_26420</name>
</gene>
<evidence type="ECO:0000313" key="2">
    <source>
        <dbReference type="EMBL" id="NEV14520.1"/>
    </source>
</evidence>
<dbReference type="Proteomes" id="UP000526625">
    <property type="component" value="Unassembled WGS sequence"/>
</dbReference>
<dbReference type="AlphaFoldDB" id="A0A6P1CBN2"/>
<sequence length="74" mass="8071">MIEMLQGLLACIGAALLFVAMVIAIKSVIWKSPMPSLGDEDFGAPEGDQIHFRIAEDPMLAPKEPAPPAKLRRR</sequence>
<keyword evidence="4" id="KW-1185">Reference proteome</keyword>
<accession>A0A6P1CBN2</accession>
<protein>
    <submittedName>
        <fullName evidence="2">Uncharacterized protein</fullName>
    </submittedName>
</protein>
<dbReference type="Proteomes" id="UP000471190">
    <property type="component" value="Unassembled WGS sequence"/>
</dbReference>
<reference evidence="2 3" key="1">
    <citation type="submission" date="2020-02" db="EMBL/GenBank/DDBJ databases">
        <title>Draft genome sequence of Rhizobium tropici.</title>
        <authorList>
            <person name="Khayi S."/>
            <person name="Jemo M."/>
        </authorList>
    </citation>
    <scope>NUCLEOTIDE SEQUENCE [LARGE SCALE GENOMIC DNA]</scope>
    <source>
        <strain evidence="2 3">A12</strain>
    </source>
</reference>
<dbReference type="EMBL" id="JACHBF010000030">
    <property type="protein sequence ID" value="MBB6495434.1"/>
    <property type="molecule type" value="Genomic_DNA"/>
</dbReference>
<comment type="caution">
    <text evidence="2">The sequence shown here is derived from an EMBL/GenBank/DDBJ whole genome shotgun (WGS) entry which is preliminary data.</text>
</comment>